<gene>
    <name evidence="2" type="ORF">M5K25_018865</name>
</gene>
<dbReference type="AlphaFoldDB" id="A0ABD0UDA1"/>
<comment type="caution">
    <text evidence="2">The sequence shown here is derived from an EMBL/GenBank/DDBJ whole genome shotgun (WGS) entry which is preliminary data.</text>
</comment>
<organism evidence="2 3">
    <name type="scientific">Dendrobium thyrsiflorum</name>
    <name type="common">Pinecone-like raceme dendrobium</name>
    <name type="synonym">Orchid</name>
    <dbReference type="NCBI Taxonomy" id="117978"/>
    <lineage>
        <taxon>Eukaryota</taxon>
        <taxon>Viridiplantae</taxon>
        <taxon>Streptophyta</taxon>
        <taxon>Embryophyta</taxon>
        <taxon>Tracheophyta</taxon>
        <taxon>Spermatophyta</taxon>
        <taxon>Magnoliopsida</taxon>
        <taxon>Liliopsida</taxon>
        <taxon>Asparagales</taxon>
        <taxon>Orchidaceae</taxon>
        <taxon>Epidendroideae</taxon>
        <taxon>Malaxideae</taxon>
        <taxon>Dendrobiinae</taxon>
        <taxon>Dendrobium</taxon>
    </lineage>
</organism>
<name>A0ABD0UDA1_DENTH</name>
<dbReference type="EMBL" id="JANQDX010000015">
    <property type="protein sequence ID" value="KAL0910780.1"/>
    <property type="molecule type" value="Genomic_DNA"/>
</dbReference>
<accession>A0ABD0UDA1</accession>
<reference evidence="2 3" key="1">
    <citation type="journal article" date="2024" name="Plant Biotechnol. J.">
        <title>Dendrobium thyrsiflorum genome and its molecular insights into genes involved in important horticultural traits.</title>
        <authorList>
            <person name="Chen B."/>
            <person name="Wang J.Y."/>
            <person name="Zheng P.J."/>
            <person name="Li K.L."/>
            <person name="Liang Y.M."/>
            <person name="Chen X.F."/>
            <person name="Zhang C."/>
            <person name="Zhao X."/>
            <person name="He X."/>
            <person name="Zhang G.Q."/>
            <person name="Liu Z.J."/>
            <person name="Xu Q."/>
        </authorList>
    </citation>
    <scope>NUCLEOTIDE SEQUENCE [LARGE SCALE GENOMIC DNA]</scope>
    <source>
        <strain evidence="2">GZMU011</strain>
    </source>
</reference>
<sequence length="60" mass="6614">MNSTPVASSELLDSSHQPYRTQTICKPSRPLPLLESIPPLLYSDANRPRNPVLISCLPPT</sequence>
<dbReference type="Proteomes" id="UP001552299">
    <property type="component" value="Unassembled WGS sequence"/>
</dbReference>
<evidence type="ECO:0000256" key="1">
    <source>
        <dbReference type="SAM" id="MobiDB-lite"/>
    </source>
</evidence>
<proteinExistence type="predicted"/>
<feature type="region of interest" description="Disordered" evidence="1">
    <location>
        <begin position="1"/>
        <end position="25"/>
    </location>
</feature>
<protein>
    <submittedName>
        <fullName evidence="2">Uncharacterized protein</fullName>
    </submittedName>
</protein>
<keyword evidence="3" id="KW-1185">Reference proteome</keyword>
<evidence type="ECO:0000313" key="2">
    <source>
        <dbReference type="EMBL" id="KAL0910780.1"/>
    </source>
</evidence>
<evidence type="ECO:0000313" key="3">
    <source>
        <dbReference type="Proteomes" id="UP001552299"/>
    </source>
</evidence>